<dbReference type="InterPro" id="IPR015943">
    <property type="entry name" value="WD40/YVTN_repeat-like_dom_sf"/>
</dbReference>
<accession>A0ABR3JUM2</accession>
<reference evidence="4" key="1">
    <citation type="submission" date="2024-06" db="EMBL/GenBank/DDBJ databases">
        <title>Multi-omics analyses provide insights into the biosynthesis of the anticancer antibiotic pleurotin in Hohenbuehelia grisea.</title>
        <authorList>
            <person name="Weaver J.A."/>
            <person name="Alberti F."/>
        </authorList>
    </citation>
    <scope>NUCLEOTIDE SEQUENCE [LARGE SCALE GENOMIC DNA]</scope>
    <source>
        <strain evidence="4">T-177</strain>
    </source>
</reference>
<dbReference type="SUPFAM" id="SSF82171">
    <property type="entry name" value="DPP6 N-terminal domain-like"/>
    <property type="match status" value="1"/>
</dbReference>
<keyword evidence="1" id="KW-0853">WD repeat</keyword>
<name>A0ABR3JUM2_9AGAR</name>
<evidence type="ECO:0000313" key="3">
    <source>
        <dbReference type="EMBL" id="KAL0959568.1"/>
    </source>
</evidence>
<feature type="region of interest" description="Disordered" evidence="2">
    <location>
        <begin position="83"/>
        <end position="109"/>
    </location>
</feature>
<evidence type="ECO:0000313" key="4">
    <source>
        <dbReference type="Proteomes" id="UP001556367"/>
    </source>
</evidence>
<dbReference type="SMART" id="SM00320">
    <property type="entry name" value="WD40"/>
    <property type="match status" value="2"/>
</dbReference>
<sequence>MRVFWRVLVSCAADGKYLATGCNRTAQIFDTKMGMKTCVLVGDLCIRSVCFSPDGKFLAVGAEDKPIRIWDIAKKPSAWYSQATNKKSTPSTSPPTAASSSQSPATKPFEWDMVDGSSKVLTINDQDSISNDAGVTSVAMSPDGRFVAAGSLHSVVRIWDVATWV</sequence>
<dbReference type="PROSITE" id="PS50294">
    <property type="entry name" value="WD_REPEATS_REGION"/>
    <property type="match status" value="2"/>
</dbReference>
<feature type="repeat" description="WD" evidence="1">
    <location>
        <begin position="128"/>
        <end position="165"/>
    </location>
</feature>
<dbReference type="Gene3D" id="2.130.10.10">
    <property type="entry name" value="YVTN repeat-like/Quinoprotein amine dehydrogenase"/>
    <property type="match status" value="1"/>
</dbReference>
<gene>
    <name evidence="3" type="ORF">HGRIS_011278</name>
</gene>
<dbReference type="PANTHER" id="PTHR19879">
    <property type="entry name" value="TRANSCRIPTION INITIATION FACTOR TFIID"/>
    <property type="match status" value="1"/>
</dbReference>
<feature type="compositionally biased region" description="Low complexity" evidence="2">
    <location>
        <begin position="83"/>
        <end position="108"/>
    </location>
</feature>
<dbReference type="Proteomes" id="UP001556367">
    <property type="component" value="Unassembled WGS sequence"/>
</dbReference>
<evidence type="ECO:0000256" key="1">
    <source>
        <dbReference type="PROSITE-ProRule" id="PRU00221"/>
    </source>
</evidence>
<dbReference type="Pfam" id="PF00400">
    <property type="entry name" value="WD40"/>
    <property type="match status" value="2"/>
</dbReference>
<dbReference type="PANTHER" id="PTHR19879:SF9">
    <property type="entry name" value="TRANSCRIPTION INITIATION FACTOR TFIID SUBUNIT 5"/>
    <property type="match status" value="1"/>
</dbReference>
<keyword evidence="4" id="KW-1185">Reference proteome</keyword>
<organism evidence="3 4">
    <name type="scientific">Hohenbuehelia grisea</name>
    <dbReference type="NCBI Taxonomy" id="104357"/>
    <lineage>
        <taxon>Eukaryota</taxon>
        <taxon>Fungi</taxon>
        <taxon>Dikarya</taxon>
        <taxon>Basidiomycota</taxon>
        <taxon>Agaricomycotina</taxon>
        <taxon>Agaricomycetes</taxon>
        <taxon>Agaricomycetidae</taxon>
        <taxon>Agaricales</taxon>
        <taxon>Pleurotineae</taxon>
        <taxon>Pleurotaceae</taxon>
        <taxon>Hohenbuehelia</taxon>
    </lineage>
</organism>
<proteinExistence type="predicted"/>
<protein>
    <submittedName>
        <fullName evidence="3">Uncharacterized protein</fullName>
    </submittedName>
</protein>
<comment type="caution">
    <text evidence="3">The sequence shown here is derived from an EMBL/GenBank/DDBJ whole genome shotgun (WGS) entry which is preliminary data.</text>
</comment>
<dbReference type="EMBL" id="JASNQZ010000002">
    <property type="protein sequence ID" value="KAL0959568.1"/>
    <property type="molecule type" value="Genomic_DNA"/>
</dbReference>
<dbReference type="InterPro" id="IPR001680">
    <property type="entry name" value="WD40_rpt"/>
</dbReference>
<feature type="repeat" description="WD" evidence="1">
    <location>
        <begin position="46"/>
        <end position="72"/>
    </location>
</feature>
<dbReference type="PROSITE" id="PS50082">
    <property type="entry name" value="WD_REPEATS_2"/>
    <property type="match status" value="2"/>
</dbReference>
<evidence type="ECO:0000256" key="2">
    <source>
        <dbReference type="SAM" id="MobiDB-lite"/>
    </source>
</evidence>